<reference evidence="2" key="1">
    <citation type="submission" date="2023-03" db="EMBL/GenBank/DDBJ databases">
        <title>Massive genome expansion in bonnet fungi (Mycena s.s.) driven by repeated elements and novel gene families across ecological guilds.</title>
        <authorList>
            <consortium name="Lawrence Berkeley National Laboratory"/>
            <person name="Harder C.B."/>
            <person name="Miyauchi S."/>
            <person name="Viragh M."/>
            <person name="Kuo A."/>
            <person name="Thoen E."/>
            <person name="Andreopoulos B."/>
            <person name="Lu D."/>
            <person name="Skrede I."/>
            <person name="Drula E."/>
            <person name="Henrissat B."/>
            <person name="Morin E."/>
            <person name="Kohler A."/>
            <person name="Barry K."/>
            <person name="LaButti K."/>
            <person name="Morin E."/>
            <person name="Salamov A."/>
            <person name="Lipzen A."/>
            <person name="Mereny Z."/>
            <person name="Hegedus B."/>
            <person name="Baldrian P."/>
            <person name="Stursova M."/>
            <person name="Weitz H."/>
            <person name="Taylor A."/>
            <person name="Grigoriev I.V."/>
            <person name="Nagy L.G."/>
            <person name="Martin F."/>
            <person name="Kauserud H."/>
        </authorList>
    </citation>
    <scope>NUCLEOTIDE SEQUENCE</scope>
    <source>
        <strain evidence="2">CBHHK188m</strain>
    </source>
</reference>
<dbReference type="Gene3D" id="3.80.10.10">
    <property type="entry name" value="Ribonuclease Inhibitor"/>
    <property type="match status" value="1"/>
</dbReference>
<dbReference type="InterPro" id="IPR036047">
    <property type="entry name" value="F-box-like_dom_sf"/>
</dbReference>
<dbReference type="Proteomes" id="UP001215280">
    <property type="component" value="Unassembled WGS sequence"/>
</dbReference>
<protein>
    <recommendedName>
        <fullName evidence="1">F-box domain-containing protein</fullName>
    </recommendedName>
</protein>
<dbReference type="InterPro" id="IPR001810">
    <property type="entry name" value="F-box_dom"/>
</dbReference>
<accession>A0AAD7N5S0</accession>
<sequence length="498" mass="55892">MSSVKALRRDEPSDTDVLDLQAMSLEPKSPTRRGDVPLDISPRHEALASILSPIELLPDELLGEIMVLAVKRPTLNLITVLVKREASAVDVMSLCEVCYRWRQIALRTPQLWIRHFLPLTTRDSRQLSLTGTAMFFERSAPFPIHARLHSLGKALAPALNVLSRVAHRWKSLAIESVAAEFEAAALAQIPAGRLDGLAELRLTLLNPEIFQCPNSGVFQSAPRLRDLTISMWDAPHTVPMPWAQLTQLSLKCGSPQACLDILVQCHNIVSAKVHTKQWAEVDVSIGATVSLKHLELLEIDMQICSSGDHLSPFLQRLHLPSLKSLSLALALALPVDYEWFVSWLTPALTLFLTRSKELENLELSHCIFAYDIPEVLWFTPSLTRLQFVDDDSVVDDDFFDALRYSESDSTHLAPKLETLDLMHMNVGVELGEFSLGQMIRSRWWSDDELLAMAAPPGVVRLKCVKMGRWIDDDLPPFTQGFNETLRVYRSQGLDIRGF</sequence>
<organism evidence="2 3">
    <name type="scientific">Mycena maculata</name>
    <dbReference type="NCBI Taxonomy" id="230809"/>
    <lineage>
        <taxon>Eukaryota</taxon>
        <taxon>Fungi</taxon>
        <taxon>Dikarya</taxon>
        <taxon>Basidiomycota</taxon>
        <taxon>Agaricomycotina</taxon>
        <taxon>Agaricomycetes</taxon>
        <taxon>Agaricomycetidae</taxon>
        <taxon>Agaricales</taxon>
        <taxon>Marasmiineae</taxon>
        <taxon>Mycenaceae</taxon>
        <taxon>Mycena</taxon>
    </lineage>
</organism>
<dbReference type="SUPFAM" id="SSF81383">
    <property type="entry name" value="F-box domain"/>
    <property type="match status" value="1"/>
</dbReference>
<dbReference type="InterPro" id="IPR032675">
    <property type="entry name" value="LRR_dom_sf"/>
</dbReference>
<evidence type="ECO:0000313" key="2">
    <source>
        <dbReference type="EMBL" id="KAJ7746759.1"/>
    </source>
</evidence>
<dbReference type="AlphaFoldDB" id="A0AAD7N5S0"/>
<feature type="domain" description="F-box" evidence="1">
    <location>
        <begin position="55"/>
        <end position="117"/>
    </location>
</feature>
<gene>
    <name evidence="2" type="ORF">DFH07DRAFT_962844</name>
</gene>
<proteinExistence type="predicted"/>
<keyword evidence="3" id="KW-1185">Reference proteome</keyword>
<dbReference type="EMBL" id="JARJLG010000097">
    <property type="protein sequence ID" value="KAJ7746759.1"/>
    <property type="molecule type" value="Genomic_DNA"/>
</dbReference>
<evidence type="ECO:0000313" key="3">
    <source>
        <dbReference type="Proteomes" id="UP001215280"/>
    </source>
</evidence>
<comment type="caution">
    <text evidence="2">The sequence shown here is derived from an EMBL/GenBank/DDBJ whole genome shotgun (WGS) entry which is preliminary data.</text>
</comment>
<dbReference type="Pfam" id="PF12937">
    <property type="entry name" value="F-box-like"/>
    <property type="match status" value="1"/>
</dbReference>
<dbReference type="SUPFAM" id="SSF52047">
    <property type="entry name" value="RNI-like"/>
    <property type="match status" value="1"/>
</dbReference>
<dbReference type="Gene3D" id="1.20.1280.50">
    <property type="match status" value="1"/>
</dbReference>
<name>A0AAD7N5S0_9AGAR</name>
<evidence type="ECO:0000259" key="1">
    <source>
        <dbReference type="Pfam" id="PF12937"/>
    </source>
</evidence>